<gene>
    <name evidence="1" type="ORF">LSH36_369g03046</name>
</gene>
<accession>A0AAD9JDR7</accession>
<dbReference type="Proteomes" id="UP001208570">
    <property type="component" value="Unassembled WGS sequence"/>
</dbReference>
<evidence type="ECO:0000313" key="1">
    <source>
        <dbReference type="EMBL" id="KAK2151264.1"/>
    </source>
</evidence>
<dbReference type="EMBL" id="JAODUP010000369">
    <property type="protein sequence ID" value="KAK2151264.1"/>
    <property type="molecule type" value="Genomic_DNA"/>
</dbReference>
<name>A0AAD9JDR7_9ANNE</name>
<keyword evidence="2" id="KW-1185">Reference proteome</keyword>
<reference evidence="1" key="1">
    <citation type="journal article" date="2023" name="Mol. Biol. Evol.">
        <title>Third-Generation Sequencing Reveals the Adaptive Role of the Epigenome in Three Deep-Sea Polychaetes.</title>
        <authorList>
            <person name="Perez M."/>
            <person name="Aroh O."/>
            <person name="Sun Y."/>
            <person name="Lan Y."/>
            <person name="Juniper S.K."/>
            <person name="Young C.R."/>
            <person name="Angers B."/>
            <person name="Qian P.Y."/>
        </authorList>
    </citation>
    <scope>NUCLEOTIDE SEQUENCE</scope>
    <source>
        <strain evidence="1">P08H-3</strain>
    </source>
</reference>
<dbReference type="AlphaFoldDB" id="A0AAD9JDR7"/>
<comment type="caution">
    <text evidence="1">The sequence shown here is derived from an EMBL/GenBank/DDBJ whole genome shotgun (WGS) entry which is preliminary data.</text>
</comment>
<evidence type="ECO:0000313" key="2">
    <source>
        <dbReference type="Proteomes" id="UP001208570"/>
    </source>
</evidence>
<dbReference type="InterPro" id="IPR035897">
    <property type="entry name" value="Toll_tir_struct_dom_sf"/>
</dbReference>
<dbReference type="Gene3D" id="3.40.50.10140">
    <property type="entry name" value="Toll/interleukin-1 receptor homology (TIR) domain"/>
    <property type="match status" value="1"/>
</dbReference>
<proteinExistence type="predicted"/>
<dbReference type="SUPFAM" id="SSF52200">
    <property type="entry name" value="Toll/Interleukin receptor TIR domain"/>
    <property type="match status" value="1"/>
</dbReference>
<sequence length="136" mass="15363">MDTPTNPTLGGPDKYHVYIDYYKHDEERFEELKGIFEEQGLTVYNNKANEPDFAALDKGVESSRKVVILVTYSSVFVSHGLLNRADIVKRKKAHRGPRSFIILLFAGICPSNLPEHLEDATYTQIAQTPENNHPSS</sequence>
<organism evidence="1 2">
    <name type="scientific">Paralvinella palmiformis</name>
    <dbReference type="NCBI Taxonomy" id="53620"/>
    <lineage>
        <taxon>Eukaryota</taxon>
        <taxon>Metazoa</taxon>
        <taxon>Spiralia</taxon>
        <taxon>Lophotrochozoa</taxon>
        <taxon>Annelida</taxon>
        <taxon>Polychaeta</taxon>
        <taxon>Sedentaria</taxon>
        <taxon>Canalipalpata</taxon>
        <taxon>Terebellida</taxon>
        <taxon>Terebelliformia</taxon>
        <taxon>Alvinellidae</taxon>
        <taxon>Paralvinella</taxon>
    </lineage>
</organism>
<protein>
    <recommendedName>
        <fullName evidence="3">TIR domain-containing protein</fullName>
    </recommendedName>
</protein>
<evidence type="ECO:0008006" key="3">
    <source>
        <dbReference type="Google" id="ProtNLM"/>
    </source>
</evidence>